<dbReference type="STRING" id="1396826.PHA8399_02389"/>
<dbReference type="InterPro" id="IPR006015">
    <property type="entry name" value="Universal_stress_UspA"/>
</dbReference>
<proteinExistence type="inferred from homology"/>
<sequence length="144" mass="15573">MSKKIVLGYDDSEAAKSALAFAVSLAKAQGAELVIAHVLEWSPYSFLTPEEIEQRHKRREEELKRAEDALLKPVCKSLEDDGVTFVTELKYGHIAETLIDVIKKHGASHLIIGRTGHSGLSSRLFGSVAGTLAQAAPVPVTIVP</sequence>
<dbReference type="EMBL" id="CYSR01000022">
    <property type="protein sequence ID" value="CUI00262.1"/>
    <property type="molecule type" value="Genomic_DNA"/>
</dbReference>
<evidence type="ECO:0000256" key="1">
    <source>
        <dbReference type="ARBA" id="ARBA00008791"/>
    </source>
</evidence>
<dbReference type="Proteomes" id="UP000051326">
    <property type="component" value="Unassembled WGS sequence"/>
</dbReference>
<organism evidence="3 4">
    <name type="scientific">Leisingera aquaemixtae</name>
    <dbReference type="NCBI Taxonomy" id="1396826"/>
    <lineage>
        <taxon>Bacteria</taxon>
        <taxon>Pseudomonadati</taxon>
        <taxon>Pseudomonadota</taxon>
        <taxon>Alphaproteobacteria</taxon>
        <taxon>Rhodobacterales</taxon>
        <taxon>Roseobacteraceae</taxon>
        <taxon>Leisingera</taxon>
    </lineage>
</organism>
<dbReference type="InterPro" id="IPR006016">
    <property type="entry name" value="UspA"/>
</dbReference>
<evidence type="ECO:0000313" key="3">
    <source>
        <dbReference type="EMBL" id="CUI00262.1"/>
    </source>
</evidence>
<dbReference type="SUPFAM" id="SSF52402">
    <property type="entry name" value="Adenine nucleotide alpha hydrolases-like"/>
    <property type="match status" value="1"/>
</dbReference>
<accession>A0A0P1HXB5</accession>
<evidence type="ECO:0000259" key="2">
    <source>
        <dbReference type="Pfam" id="PF00582"/>
    </source>
</evidence>
<feature type="domain" description="UspA" evidence="2">
    <location>
        <begin position="1"/>
        <end position="144"/>
    </location>
</feature>
<dbReference type="PANTHER" id="PTHR46268:SF6">
    <property type="entry name" value="UNIVERSAL STRESS PROTEIN UP12"/>
    <property type="match status" value="1"/>
</dbReference>
<comment type="similarity">
    <text evidence="1">Belongs to the universal stress protein A family.</text>
</comment>
<dbReference type="Pfam" id="PF00582">
    <property type="entry name" value="Usp"/>
    <property type="match status" value="1"/>
</dbReference>
<dbReference type="Gene3D" id="3.40.50.620">
    <property type="entry name" value="HUPs"/>
    <property type="match status" value="1"/>
</dbReference>
<reference evidence="3 4" key="1">
    <citation type="submission" date="2015-09" db="EMBL/GenBank/DDBJ databases">
        <authorList>
            <consortium name="Swine Surveillance"/>
        </authorList>
    </citation>
    <scope>NUCLEOTIDE SEQUENCE [LARGE SCALE GENOMIC DNA]</scope>
    <source>
        <strain evidence="3 4">CECT 8399</strain>
    </source>
</reference>
<dbReference type="AlphaFoldDB" id="A0A0P1HXB5"/>
<dbReference type="InterPro" id="IPR014729">
    <property type="entry name" value="Rossmann-like_a/b/a_fold"/>
</dbReference>
<dbReference type="RefSeq" id="WP_008553772.1">
    <property type="nucleotide sequence ID" value="NZ_CP081031.1"/>
</dbReference>
<evidence type="ECO:0000313" key="4">
    <source>
        <dbReference type="Proteomes" id="UP000051326"/>
    </source>
</evidence>
<dbReference type="PRINTS" id="PR01438">
    <property type="entry name" value="UNVRSLSTRESS"/>
</dbReference>
<protein>
    <submittedName>
        <fullName evidence="3">Universal stress protein/MSMEI_3859</fullName>
    </submittedName>
</protein>
<gene>
    <name evidence="3" type="ORF">PHA8399_02389</name>
</gene>
<name>A0A0P1HXB5_9RHOB</name>
<dbReference type="PANTHER" id="PTHR46268">
    <property type="entry name" value="STRESS RESPONSE PROTEIN NHAX"/>
    <property type="match status" value="1"/>
</dbReference>
<dbReference type="CDD" id="cd00293">
    <property type="entry name" value="USP-like"/>
    <property type="match status" value="1"/>
</dbReference>